<name>A0A1J4NDV9_9ACTN</name>
<evidence type="ECO:0000256" key="6">
    <source>
        <dbReference type="SAM" id="MobiDB-lite"/>
    </source>
</evidence>
<keyword evidence="3 5" id="KW-0687">Ribonucleoprotein</keyword>
<dbReference type="AlphaFoldDB" id="A0A1J4NDV9"/>
<evidence type="ECO:0000256" key="2">
    <source>
        <dbReference type="ARBA" id="ARBA00022980"/>
    </source>
</evidence>
<dbReference type="STRING" id="1844.UG56_000580"/>
<dbReference type="FunFam" id="2.30.170.40:FF:000001">
    <property type="entry name" value="50S ribosomal protein L28"/>
    <property type="match status" value="1"/>
</dbReference>
<feature type="region of interest" description="Disordered" evidence="6">
    <location>
        <begin position="1"/>
        <end position="21"/>
    </location>
</feature>
<protein>
    <recommendedName>
        <fullName evidence="4 5">Large ribosomal subunit protein bL28</fullName>
    </recommendedName>
</protein>
<dbReference type="HAMAP" id="MF_00373">
    <property type="entry name" value="Ribosomal_bL28"/>
    <property type="match status" value="1"/>
</dbReference>
<comment type="caution">
    <text evidence="7">The sequence shown here is derived from an EMBL/GenBank/DDBJ whole genome shotgun (WGS) entry which is preliminary data.</text>
</comment>
<dbReference type="PANTHER" id="PTHR13528:SF2">
    <property type="entry name" value="LARGE RIBOSOMAL SUBUNIT PROTEIN BL28M"/>
    <property type="match status" value="1"/>
</dbReference>
<evidence type="ECO:0000256" key="3">
    <source>
        <dbReference type="ARBA" id="ARBA00023274"/>
    </source>
</evidence>
<dbReference type="Proteomes" id="UP000033772">
    <property type="component" value="Unassembled WGS sequence"/>
</dbReference>
<dbReference type="OrthoDB" id="9805609at2"/>
<dbReference type="GO" id="GO:0005840">
    <property type="term" value="C:ribosome"/>
    <property type="evidence" value="ECO:0007669"/>
    <property type="project" value="UniProtKB-KW"/>
</dbReference>
<comment type="similarity">
    <text evidence="1 5">Belongs to the bacterial ribosomal protein bL28 family.</text>
</comment>
<dbReference type="PANTHER" id="PTHR13528">
    <property type="entry name" value="39S RIBOSOMAL PROTEIN L28, MITOCHONDRIAL"/>
    <property type="match status" value="1"/>
</dbReference>
<evidence type="ECO:0000256" key="4">
    <source>
        <dbReference type="ARBA" id="ARBA00035174"/>
    </source>
</evidence>
<dbReference type="EMBL" id="JZDQ02000001">
    <property type="protein sequence ID" value="OIJ28760.1"/>
    <property type="molecule type" value="Genomic_DNA"/>
</dbReference>
<dbReference type="NCBIfam" id="TIGR00009">
    <property type="entry name" value="L28"/>
    <property type="match status" value="1"/>
</dbReference>
<sequence>MSRTCQVTGARPGFGNNRPWSKKATRRRWEVNLQRKTYYVPTLGRKVTLRLSTNAIKQIDVRGIDAVVAEMRARGERL</sequence>
<evidence type="ECO:0000256" key="1">
    <source>
        <dbReference type="ARBA" id="ARBA00008760"/>
    </source>
</evidence>
<dbReference type="InterPro" id="IPR001383">
    <property type="entry name" value="Ribosomal_bL28_bact-type"/>
</dbReference>
<dbReference type="GO" id="GO:0003735">
    <property type="term" value="F:structural constituent of ribosome"/>
    <property type="evidence" value="ECO:0007669"/>
    <property type="project" value="InterPro"/>
</dbReference>
<evidence type="ECO:0000256" key="5">
    <source>
        <dbReference type="HAMAP-Rule" id="MF_00373"/>
    </source>
</evidence>
<dbReference type="Pfam" id="PF00830">
    <property type="entry name" value="Ribosomal_L28"/>
    <property type="match status" value="1"/>
</dbReference>
<evidence type="ECO:0000313" key="7">
    <source>
        <dbReference type="EMBL" id="OIJ28760.1"/>
    </source>
</evidence>
<reference evidence="7" key="1">
    <citation type="submission" date="2016-10" db="EMBL/GenBank/DDBJ databases">
        <title>Draft Genome Sequence of Nocardioides luteus Strain BAFB, an Alkane-Degrading Bacterium Isolated from JP-7 Polluted Soil.</title>
        <authorList>
            <person name="Brown L."/>
            <person name="Ruiz O.N."/>
            <person name="Gunasekera T."/>
        </authorList>
    </citation>
    <scope>NUCLEOTIDE SEQUENCE [LARGE SCALE GENOMIC DNA]</scope>
    <source>
        <strain evidence="7">BAFB</strain>
    </source>
</reference>
<dbReference type="InterPro" id="IPR037147">
    <property type="entry name" value="Ribosomal_bL28_sf"/>
</dbReference>
<evidence type="ECO:0000313" key="8">
    <source>
        <dbReference type="Proteomes" id="UP000033772"/>
    </source>
</evidence>
<dbReference type="InterPro" id="IPR026569">
    <property type="entry name" value="Ribosomal_bL28"/>
</dbReference>
<keyword evidence="8" id="KW-1185">Reference proteome</keyword>
<proteinExistence type="inferred from homology"/>
<dbReference type="RefSeq" id="WP_045547224.1">
    <property type="nucleotide sequence ID" value="NZ_JZDQ02000001.1"/>
</dbReference>
<organism evidence="7 8">
    <name type="scientific">Nocardioides luteus</name>
    <dbReference type="NCBI Taxonomy" id="1844"/>
    <lineage>
        <taxon>Bacteria</taxon>
        <taxon>Bacillati</taxon>
        <taxon>Actinomycetota</taxon>
        <taxon>Actinomycetes</taxon>
        <taxon>Propionibacteriales</taxon>
        <taxon>Nocardioidaceae</taxon>
        <taxon>Nocardioides</taxon>
    </lineage>
</organism>
<accession>A0A1J4NDV9</accession>
<keyword evidence="2 5" id="KW-0689">Ribosomal protein</keyword>
<dbReference type="GO" id="GO:0006412">
    <property type="term" value="P:translation"/>
    <property type="evidence" value="ECO:0007669"/>
    <property type="project" value="UniProtKB-UniRule"/>
</dbReference>
<dbReference type="Gene3D" id="2.30.170.40">
    <property type="entry name" value="Ribosomal protein L28/L24"/>
    <property type="match status" value="1"/>
</dbReference>
<dbReference type="SUPFAM" id="SSF143800">
    <property type="entry name" value="L28p-like"/>
    <property type="match status" value="1"/>
</dbReference>
<gene>
    <name evidence="5" type="primary">rpmB</name>
    <name evidence="7" type="ORF">UG56_000580</name>
</gene>
<dbReference type="InterPro" id="IPR034704">
    <property type="entry name" value="Ribosomal_bL28/bL31-like_sf"/>
</dbReference>
<dbReference type="GO" id="GO:1990904">
    <property type="term" value="C:ribonucleoprotein complex"/>
    <property type="evidence" value="ECO:0007669"/>
    <property type="project" value="UniProtKB-KW"/>
</dbReference>